<accession>A0A4Z0H9Y0</accession>
<dbReference type="Proteomes" id="UP000297982">
    <property type="component" value="Unassembled WGS sequence"/>
</dbReference>
<organism evidence="1 2">
    <name type="scientific">Halobacillus salinus</name>
    <dbReference type="NCBI Taxonomy" id="192814"/>
    <lineage>
        <taxon>Bacteria</taxon>
        <taxon>Bacillati</taxon>
        <taxon>Bacillota</taxon>
        <taxon>Bacilli</taxon>
        <taxon>Bacillales</taxon>
        <taxon>Bacillaceae</taxon>
        <taxon>Halobacillus</taxon>
    </lineage>
</organism>
<evidence type="ECO:0000313" key="1">
    <source>
        <dbReference type="EMBL" id="TGB05465.1"/>
    </source>
</evidence>
<dbReference type="InterPro" id="IPR027417">
    <property type="entry name" value="P-loop_NTPase"/>
</dbReference>
<dbReference type="EMBL" id="SRJC01000001">
    <property type="protein sequence ID" value="TGB05465.1"/>
    <property type="molecule type" value="Genomic_DNA"/>
</dbReference>
<protein>
    <submittedName>
        <fullName evidence="1">Shikimate kinase</fullName>
    </submittedName>
</protein>
<evidence type="ECO:0000313" key="2">
    <source>
        <dbReference type="Proteomes" id="UP000297982"/>
    </source>
</evidence>
<gene>
    <name evidence="1" type="ORF">E4663_05200</name>
</gene>
<dbReference type="Pfam" id="PF13238">
    <property type="entry name" value="AAA_18"/>
    <property type="match status" value="1"/>
</dbReference>
<keyword evidence="1" id="KW-0418">Kinase</keyword>
<keyword evidence="2" id="KW-1185">Reference proteome</keyword>
<reference evidence="1 2" key="1">
    <citation type="journal article" date="2003" name="Int. J. Syst. Evol. Microbiol.">
        <title>Halobacillus salinus sp. nov., isolated from a salt lake on the coast of the East Sea in Korea.</title>
        <authorList>
            <person name="Yoon J.H."/>
            <person name="Kang K.H."/>
            <person name="Park Y.H."/>
        </authorList>
    </citation>
    <scope>NUCLEOTIDE SEQUENCE [LARGE SCALE GENOMIC DNA]</scope>
    <source>
        <strain evidence="1 2">HSL-3</strain>
    </source>
</reference>
<proteinExistence type="predicted"/>
<dbReference type="Gene3D" id="3.40.50.300">
    <property type="entry name" value="P-loop containing nucleotide triphosphate hydrolases"/>
    <property type="match status" value="1"/>
</dbReference>
<comment type="caution">
    <text evidence="1">The sequence shown here is derived from an EMBL/GenBank/DDBJ whole genome shotgun (WGS) entry which is preliminary data.</text>
</comment>
<sequence>MSGTGKSTVLEKLASRGYRVVDTDSDYWSEWSSLTDGSTDWIWREDAMKELLDEERSEPLFLSGCKSNQGTFYPYFDQVVLLSAPAEVILPRIANRTNNDYGKNPEERGLILQHLKDIEPLLRQTATMEIDASAPIEEVVRQLEELVTT</sequence>
<dbReference type="STRING" id="192814.GCA_900166575_01439"/>
<keyword evidence="1" id="KW-0808">Transferase</keyword>
<dbReference type="GO" id="GO:0016301">
    <property type="term" value="F:kinase activity"/>
    <property type="evidence" value="ECO:0007669"/>
    <property type="project" value="UniProtKB-KW"/>
</dbReference>
<name>A0A4Z0H9Y0_9BACI</name>
<dbReference type="AlphaFoldDB" id="A0A4Z0H9Y0"/>
<dbReference type="SUPFAM" id="SSF52540">
    <property type="entry name" value="P-loop containing nucleoside triphosphate hydrolases"/>
    <property type="match status" value="1"/>
</dbReference>